<evidence type="ECO:0000313" key="2">
    <source>
        <dbReference type="EMBL" id="EQB13610.1"/>
    </source>
</evidence>
<dbReference type="PANTHER" id="PTHR43943">
    <property type="entry name" value="DEHYDROGENASE/REDUCTASE (SDR FAMILY) MEMBER 4"/>
    <property type="match status" value="1"/>
</dbReference>
<dbReference type="SUPFAM" id="SSF51735">
    <property type="entry name" value="NAD(P)-binding Rossmann-fold domains"/>
    <property type="match status" value="1"/>
</dbReference>
<name>T0IP46_9SPHN</name>
<dbReference type="Pfam" id="PF13561">
    <property type="entry name" value="adh_short_C2"/>
    <property type="match status" value="1"/>
</dbReference>
<proteinExistence type="inferred from homology"/>
<dbReference type="RefSeq" id="WP_021234649.1">
    <property type="nucleotide sequence ID" value="NZ_ATHL01000087.1"/>
</dbReference>
<dbReference type="Gene3D" id="3.40.50.720">
    <property type="entry name" value="NAD(P)-binding Rossmann-like Domain"/>
    <property type="match status" value="1"/>
</dbReference>
<dbReference type="EMBL" id="ATHL01000087">
    <property type="protein sequence ID" value="EQB13610.1"/>
    <property type="molecule type" value="Genomic_DNA"/>
</dbReference>
<evidence type="ECO:0008006" key="4">
    <source>
        <dbReference type="Google" id="ProtNLM"/>
    </source>
</evidence>
<dbReference type="CDD" id="cd05233">
    <property type="entry name" value="SDR_c"/>
    <property type="match status" value="1"/>
</dbReference>
<accession>T0IP46</accession>
<dbReference type="PROSITE" id="PS00061">
    <property type="entry name" value="ADH_SHORT"/>
    <property type="match status" value="1"/>
</dbReference>
<dbReference type="PRINTS" id="PR00081">
    <property type="entry name" value="GDHRDH"/>
</dbReference>
<comment type="caution">
    <text evidence="2">The sequence shown here is derived from an EMBL/GenBank/DDBJ whole genome shotgun (WGS) entry which is preliminary data.</text>
</comment>
<dbReference type="PANTHER" id="PTHR43943:SF2">
    <property type="entry name" value="DEHYDROGENASE_REDUCTASE 4"/>
    <property type="match status" value="1"/>
</dbReference>
<dbReference type="OrthoDB" id="7064009at2"/>
<gene>
    <name evidence="2" type="ORF">L284_14120</name>
</gene>
<dbReference type="FunFam" id="3.40.50.720:FF:000084">
    <property type="entry name" value="Short-chain dehydrogenase reductase"/>
    <property type="match status" value="1"/>
</dbReference>
<dbReference type="PATRIC" id="fig|1096930.3.peg.2808"/>
<organism evidence="2 3">
    <name type="scientific">Novosphingobium lindaniclasticum LE124</name>
    <dbReference type="NCBI Taxonomy" id="1096930"/>
    <lineage>
        <taxon>Bacteria</taxon>
        <taxon>Pseudomonadati</taxon>
        <taxon>Pseudomonadota</taxon>
        <taxon>Alphaproteobacteria</taxon>
        <taxon>Sphingomonadales</taxon>
        <taxon>Sphingomonadaceae</taxon>
        <taxon>Novosphingobium</taxon>
    </lineage>
</organism>
<evidence type="ECO:0000256" key="1">
    <source>
        <dbReference type="ARBA" id="ARBA00006484"/>
    </source>
</evidence>
<keyword evidence="3" id="KW-1185">Reference proteome</keyword>
<sequence length="252" mass="26001">MRGLSSKVGIVAGGGRGIGAATARRLAAEGATVVIGDIVEEWALDTAQTLRAAGCKVIGMRLDGTSAASQAAIVAAALAEFGGLDFYHSNLAGGTEGDIDVLNCTEEVLDRSFAINAKSHFLATQAALPVLLERGGGAMIYTSSGAAISGNPLQVAYPMSKNALHALVRHVARKFGKQGVRANGICPGVVMTEAVAQHLTDDYVAGMLEAIPHRRLGQPDDIAAAVAFLASDDGEWVNGQLWHVNGGSLLRD</sequence>
<dbReference type="InterPro" id="IPR020904">
    <property type="entry name" value="Sc_DH/Rdtase_CS"/>
</dbReference>
<dbReference type="Proteomes" id="UP000015527">
    <property type="component" value="Unassembled WGS sequence"/>
</dbReference>
<dbReference type="InterPro" id="IPR036291">
    <property type="entry name" value="NAD(P)-bd_dom_sf"/>
</dbReference>
<evidence type="ECO:0000313" key="3">
    <source>
        <dbReference type="Proteomes" id="UP000015527"/>
    </source>
</evidence>
<dbReference type="eggNOG" id="COG1028">
    <property type="taxonomic scope" value="Bacteria"/>
</dbReference>
<dbReference type="InterPro" id="IPR002347">
    <property type="entry name" value="SDR_fam"/>
</dbReference>
<protein>
    <recommendedName>
        <fullName evidence="4">Oxidoreductase</fullName>
    </recommendedName>
</protein>
<comment type="similarity">
    <text evidence="1">Belongs to the short-chain dehydrogenases/reductases (SDR) family.</text>
</comment>
<reference evidence="2 3" key="1">
    <citation type="journal article" date="2013" name="Genome Announc.">
        <title>Genome Sequence of Novosphingobium lindaniclasticum LE124T, Isolated from a Hexachlorocyclohexane Dumpsite.</title>
        <authorList>
            <person name="Saxena A."/>
            <person name="Nayyar N."/>
            <person name="Sangwan N."/>
            <person name="Kumari R."/>
            <person name="Khurana J.P."/>
            <person name="Lal R."/>
        </authorList>
    </citation>
    <scope>NUCLEOTIDE SEQUENCE [LARGE SCALE GENOMIC DNA]</scope>
    <source>
        <strain evidence="2 3">LE124</strain>
    </source>
</reference>
<dbReference type="AlphaFoldDB" id="T0IP46"/>